<dbReference type="AlphaFoldDB" id="A0A2P5AT06"/>
<comment type="caution">
    <text evidence="2">The sequence shown here is derived from an EMBL/GenBank/DDBJ whole genome shotgun (WGS) entry which is preliminary data.</text>
</comment>
<dbReference type="EMBL" id="JXTB01000458">
    <property type="protein sequence ID" value="PON39672.1"/>
    <property type="molecule type" value="Genomic_DNA"/>
</dbReference>
<keyword evidence="3" id="KW-1185">Reference proteome</keyword>
<reference evidence="3" key="1">
    <citation type="submission" date="2016-06" db="EMBL/GenBank/DDBJ databases">
        <title>Parallel loss of symbiosis genes in relatives of nitrogen-fixing non-legume Parasponia.</title>
        <authorList>
            <person name="Van Velzen R."/>
            <person name="Holmer R."/>
            <person name="Bu F."/>
            <person name="Rutten L."/>
            <person name="Van Zeijl A."/>
            <person name="Liu W."/>
            <person name="Santuari L."/>
            <person name="Cao Q."/>
            <person name="Sharma T."/>
            <person name="Shen D."/>
            <person name="Roswanjaya Y."/>
            <person name="Wardhani T."/>
            <person name="Kalhor M.S."/>
            <person name="Jansen J."/>
            <person name="Van den Hoogen J."/>
            <person name="Gungor B."/>
            <person name="Hartog M."/>
            <person name="Hontelez J."/>
            <person name="Verver J."/>
            <person name="Yang W.-C."/>
            <person name="Schijlen E."/>
            <person name="Repin R."/>
            <person name="Schilthuizen M."/>
            <person name="Schranz E."/>
            <person name="Heidstra R."/>
            <person name="Miyata K."/>
            <person name="Fedorova E."/>
            <person name="Kohlen W."/>
            <person name="Bisseling T."/>
            <person name="Smit S."/>
            <person name="Geurts R."/>
        </authorList>
    </citation>
    <scope>NUCLEOTIDE SEQUENCE [LARGE SCALE GENOMIC DNA]</scope>
    <source>
        <strain evidence="3">cv. WU1-14</strain>
    </source>
</reference>
<feature type="region of interest" description="Disordered" evidence="1">
    <location>
        <begin position="1"/>
        <end position="20"/>
    </location>
</feature>
<evidence type="ECO:0000313" key="3">
    <source>
        <dbReference type="Proteomes" id="UP000237105"/>
    </source>
</evidence>
<evidence type="ECO:0000256" key="1">
    <source>
        <dbReference type="SAM" id="MobiDB-lite"/>
    </source>
</evidence>
<evidence type="ECO:0000313" key="2">
    <source>
        <dbReference type="EMBL" id="PON39672.1"/>
    </source>
</evidence>
<gene>
    <name evidence="2" type="ORF">PanWU01x14_303120</name>
</gene>
<organism evidence="2 3">
    <name type="scientific">Parasponia andersonii</name>
    <name type="common">Sponia andersonii</name>
    <dbReference type="NCBI Taxonomy" id="3476"/>
    <lineage>
        <taxon>Eukaryota</taxon>
        <taxon>Viridiplantae</taxon>
        <taxon>Streptophyta</taxon>
        <taxon>Embryophyta</taxon>
        <taxon>Tracheophyta</taxon>
        <taxon>Spermatophyta</taxon>
        <taxon>Magnoliopsida</taxon>
        <taxon>eudicotyledons</taxon>
        <taxon>Gunneridae</taxon>
        <taxon>Pentapetalae</taxon>
        <taxon>rosids</taxon>
        <taxon>fabids</taxon>
        <taxon>Rosales</taxon>
        <taxon>Cannabaceae</taxon>
        <taxon>Parasponia</taxon>
    </lineage>
</organism>
<proteinExistence type="predicted"/>
<dbReference type="Proteomes" id="UP000237105">
    <property type="component" value="Unassembled WGS sequence"/>
</dbReference>
<protein>
    <submittedName>
        <fullName evidence="2">Uncharacterized protein</fullName>
    </submittedName>
</protein>
<sequence>MTLFAGRQKPHEKSSGEARLPNHSGRIFLLRKRSPLLMNITISNISPPHKSPLGVVARAHPCATTAFPAVVVVAARRHDIERVLAANAARRATILIRTRNRRMSRELGCSEKKRPRRSCFFYDGCPYGGLS</sequence>
<name>A0A2P5AT06_PARAD</name>
<accession>A0A2P5AT06</accession>